<dbReference type="GO" id="GO:0036199">
    <property type="term" value="F:cholest-4-en-3-one 26-monooxygenase activity"/>
    <property type="evidence" value="ECO:0007669"/>
    <property type="project" value="TreeGrafter"/>
</dbReference>
<evidence type="ECO:0000313" key="10">
    <source>
        <dbReference type="EMBL" id="QUR69136.1"/>
    </source>
</evidence>
<organism evidence="10 11">
    <name type="scientific">Mycobacterium spongiae</name>
    <dbReference type="NCBI Taxonomy" id="886343"/>
    <lineage>
        <taxon>Bacteria</taxon>
        <taxon>Bacillati</taxon>
        <taxon>Actinomycetota</taxon>
        <taxon>Actinomycetes</taxon>
        <taxon>Mycobacteriales</taxon>
        <taxon>Mycobacteriaceae</taxon>
        <taxon>Mycobacterium</taxon>
    </lineage>
</organism>
<dbReference type="PANTHER" id="PTHR46696:SF4">
    <property type="entry name" value="BIOTIN BIOSYNTHESIS CYTOCHROME P450"/>
    <property type="match status" value="1"/>
</dbReference>
<dbReference type="Pfam" id="PF00067">
    <property type="entry name" value="p450"/>
    <property type="match status" value="1"/>
</dbReference>
<protein>
    <submittedName>
        <fullName evidence="10">Cytochrome P450</fullName>
    </submittedName>
</protein>
<keyword evidence="6 8" id="KW-0408">Iron</keyword>
<name>A0A975K0J2_9MYCO</name>
<dbReference type="InterPro" id="IPR001128">
    <property type="entry name" value="Cyt_P450"/>
</dbReference>
<proteinExistence type="inferred from homology"/>
<dbReference type="PRINTS" id="PR00359">
    <property type="entry name" value="BP450"/>
</dbReference>
<reference evidence="10" key="1">
    <citation type="submission" date="2019-12" db="EMBL/GenBank/DDBJ databases">
        <title>Mycobacterium spongiae sp. nov.</title>
        <authorList>
            <person name="Stinear T."/>
        </authorList>
    </citation>
    <scope>NUCLEOTIDE SEQUENCE</scope>
    <source>
        <strain evidence="10">FSD4b-SM</strain>
    </source>
</reference>
<dbReference type="FunFam" id="1.10.630.10:FF:000018">
    <property type="entry name" value="Cytochrome P450 monooxygenase"/>
    <property type="match status" value="1"/>
</dbReference>
<dbReference type="KEGG" id="mspg:F6B93_20510"/>
<feature type="compositionally biased region" description="Low complexity" evidence="9">
    <location>
        <begin position="1"/>
        <end position="15"/>
    </location>
</feature>
<dbReference type="RefSeq" id="WP_211696723.1">
    <property type="nucleotide sequence ID" value="NZ_CP046600.1"/>
</dbReference>
<evidence type="ECO:0000256" key="2">
    <source>
        <dbReference type="ARBA" id="ARBA00010617"/>
    </source>
</evidence>
<evidence type="ECO:0000256" key="7">
    <source>
        <dbReference type="ARBA" id="ARBA00023033"/>
    </source>
</evidence>
<comment type="similarity">
    <text evidence="2 8">Belongs to the cytochrome P450 family.</text>
</comment>
<keyword evidence="3 8" id="KW-0349">Heme</keyword>
<dbReference type="Gene3D" id="1.10.630.10">
    <property type="entry name" value="Cytochrome P450"/>
    <property type="match status" value="1"/>
</dbReference>
<dbReference type="SUPFAM" id="SSF48264">
    <property type="entry name" value="Cytochrome P450"/>
    <property type="match status" value="1"/>
</dbReference>
<comment type="cofactor">
    <cofactor evidence="1">
        <name>heme</name>
        <dbReference type="ChEBI" id="CHEBI:30413"/>
    </cofactor>
</comment>
<dbReference type="CDD" id="cd11033">
    <property type="entry name" value="CYP142-like"/>
    <property type="match status" value="1"/>
</dbReference>
<evidence type="ECO:0000256" key="3">
    <source>
        <dbReference type="ARBA" id="ARBA00022617"/>
    </source>
</evidence>
<dbReference type="InterPro" id="IPR002397">
    <property type="entry name" value="Cyt_P450_B"/>
</dbReference>
<dbReference type="GO" id="GO:0005506">
    <property type="term" value="F:iron ion binding"/>
    <property type="evidence" value="ECO:0007669"/>
    <property type="project" value="InterPro"/>
</dbReference>
<dbReference type="PANTHER" id="PTHR46696">
    <property type="entry name" value="P450, PUTATIVE (EUROFUNG)-RELATED"/>
    <property type="match status" value="1"/>
</dbReference>
<dbReference type="EMBL" id="CP046600">
    <property type="protein sequence ID" value="QUR69136.1"/>
    <property type="molecule type" value="Genomic_DNA"/>
</dbReference>
<dbReference type="AlphaFoldDB" id="A0A975K0J2"/>
<feature type="region of interest" description="Disordered" evidence="9">
    <location>
        <begin position="1"/>
        <end position="23"/>
    </location>
</feature>
<evidence type="ECO:0000256" key="1">
    <source>
        <dbReference type="ARBA" id="ARBA00001971"/>
    </source>
</evidence>
<evidence type="ECO:0000256" key="8">
    <source>
        <dbReference type="RuleBase" id="RU000461"/>
    </source>
</evidence>
<dbReference type="Proteomes" id="UP000682202">
    <property type="component" value="Chromosome"/>
</dbReference>
<dbReference type="GO" id="GO:0008395">
    <property type="term" value="F:steroid hydroxylase activity"/>
    <property type="evidence" value="ECO:0007669"/>
    <property type="project" value="TreeGrafter"/>
</dbReference>
<dbReference type="InterPro" id="IPR036396">
    <property type="entry name" value="Cyt_P450_sf"/>
</dbReference>
<dbReference type="GO" id="GO:0020037">
    <property type="term" value="F:heme binding"/>
    <property type="evidence" value="ECO:0007669"/>
    <property type="project" value="InterPro"/>
</dbReference>
<evidence type="ECO:0000256" key="4">
    <source>
        <dbReference type="ARBA" id="ARBA00022723"/>
    </source>
</evidence>
<evidence type="ECO:0000256" key="5">
    <source>
        <dbReference type="ARBA" id="ARBA00023002"/>
    </source>
</evidence>
<dbReference type="InterPro" id="IPR017972">
    <property type="entry name" value="Cyt_P450_CS"/>
</dbReference>
<evidence type="ECO:0000256" key="6">
    <source>
        <dbReference type="ARBA" id="ARBA00023004"/>
    </source>
</evidence>
<keyword evidence="11" id="KW-1185">Reference proteome</keyword>
<evidence type="ECO:0000313" key="11">
    <source>
        <dbReference type="Proteomes" id="UP000682202"/>
    </source>
</evidence>
<dbReference type="PROSITE" id="PS00086">
    <property type="entry name" value="CYTOCHROME_P450"/>
    <property type="match status" value="1"/>
</dbReference>
<accession>A0A975K0J2</accession>
<keyword evidence="5 8" id="KW-0560">Oxidoreductase</keyword>
<dbReference type="GO" id="GO:0006707">
    <property type="term" value="P:cholesterol catabolic process"/>
    <property type="evidence" value="ECO:0007669"/>
    <property type="project" value="TreeGrafter"/>
</dbReference>
<keyword evidence="4 8" id="KW-0479">Metal-binding</keyword>
<evidence type="ECO:0000256" key="9">
    <source>
        <dbReference type="SAM" id="MobiDB-lite"/>
    </source>
</evidence>
<keyword evidence="7 8" id="KW-0503">Monooxygenase</keyword>
<gene>
    <name evidence="10" type="ORF">F6B93_20510</name>
</gene>
<sequence length="419" mass="46375">MNVASASGSSGPSGSVDLASPDTFLHGAPHEALTALRRTDPVHWQPMDGEPGFWAVLRHADVVRVARHAEIFSASEGGIVIEDPPPQTLARVRTMLAAMDPPRHSAHRGPLSEHFRPRAIARREERVRDICRAIMAEARERADVEFVHEVAAPLPTRVFGEFFGLPRQDWSYLQKLAERITSSQDPDFGGSGYGDDDAGAEMAAYAIEFAAARRQHDPVEDLTSAILRADFGGHPMSDFDFGGFFVQLVTAGNDTTKGMLSSGLLTLLRHPDQMAELRADPSLIARAVEEIVRYENPLHYFRRTALVDTVLADTRISAGDKVAMYYTSANRDETVFDNPQSFNIHRHPNPHLSFGMGAHFCLGAHLARLEGRLFFEELLATFARVELIGEPVRIRSNLNNSLKGLPVRLMTEIRQIRGV</sequence>